<evidence type="ECO:0000313" key="1">
    <source>
        <dbReference type="EMBL" id="CUN23868.1"/>
    </source>
</evidence>
<dbReference type="AlphaFoldDB" id="A0A173VD76"/>
<reference evidence="1 2" key="1">
    <citation type="submission" date="2015-09" db="EMBL/GenBank/DDBJ databases">
        <authorList>
            <consortium name="Pathogen Informatics"/>
        </authorList>
    </citation>
    <scope>NUCLEOTIDE SEQUENCE [LARGE SCALE GENOMIC DNA]</scope>
    <source>
        <strain evidence="1 2">2789STDY5834970</strain>
    </source>
</reference>
<evidence type="ECO:0000313" key="2">
    <source>
        <dbReference type="Proteomes" id="UP000095649"/>
    </source>
</evidence>
<dbReference type="RefSeq" id="WP_055186989.1">
    <property type="nucleotide sequence ID" value="NZ_CYXN01000043.1"/>
</dbReference>
<dbReference type="OrthoDB" id="9884986at2"/>
<accession>A0A173VD76</accession>
<proteinExistence type="predicted"/>
<dbReference type="Proteomes" id="UP000095649">
    <property type="component" value="Unassembled WGS sequence"/>
</dbReference>
<dbReference type="EMBL" id="CYXN01000043">
    <property type="protein sequence ID" value="CUN23868.1"/>
    <property type="molecule type" value="Genomic_DNA"/>
</dbReference>
<name>A0A173VD76_9FIRM</name>
<gene>
    <name evidence="1" type="ORF">ERS852582_02710</name>
</gene>
<organism evidence="1 2">
    <name type="scientific">Faecalibacterium prausnitzii</name>
    <dbReference type="NCBI Taxonomy" id="853"/>
    <lineage>
        <taxon>Bacteria</taxon>
        <taxon>Bacillati</taxon>
        <taxon>Bacillota</taxon>
        <taxon>Clostridia</taxon>
        <taxon>Eubacteriales</taxon>
        <taxon>Oscillospiraceae</taxon>
        <taxon>Faecalibacterium</taxon>
    </lineage>
</organism>
<protein>
    <submittedName>
        <fullName evidence="1">Uncharacterized protein</fullName>
    </submittedName>
</protein>
<sequence length="62" mass="7185">MTTGAGTGTASSRREKEDTRYSVAEYYDMIEKEYASAGHIIFFRRLVITRAANNWRMNHPQK</sequence>